<keyword evidence="1" id="KW-0472">Membrane</keyword>
<feature type="transmembrane region" description="Helical" evidence="1">
    <location>
        <begin position="70"/>
        <end position="91"/>
    </location>
</feature>
<reference evidence="2 3" key="1">
    <citation type="submission" date="2017-09" db="EMBL/GenBank/DDBJ databases">
        <title>Depth-based differentiation of microbial function through sediment-hosted aquifers and enrichment of novel symbionts in the deep terrestrial subsurface.</title>
        <authorList>
            <person name="Probst A.J."/>
            <person name="Ladd B."/>
            <person name="Jarett J.K."/>
            <person name="Geller-Mcgrath D.E."/>
            <person name="Sieber C.M."/>
            <person name="Emerson J.B."/>
            <person name="Anantharaman K."/>
            <person name="Thomas B.C."/>
            <person name="Malmstrom R."/>
            <person name="Stieglmeier M."/>
            <person name="Klingl A."/>
            <person name="Woyke T."/>
            <person name="Ryan C.M."/>
            <person name="Banfield J.F."/>
        </authorList>
    </citation>
    <scope>NUCLEOTIDE SEQUENCE [LARGE SCALE GENOMIC DNA]</scope>
    <source>
        <strain evidence="2">CG10_big_fil_rev_8_21_14_0_10_46_23</strain>
    </source>
</reference>
<evidence type="ECO:0000313" key="3">
    <source>
        <dbReference type="Proteomes" id="UP000230232"/>
    </source>
</evidence>
<protein>
    <submittedName>
        <fullName evidence="2">Uncharacterized protein</fullName>
    </submittedName>
</protein>
<dbReference type="AlphaFoldDB" id="A0A2H0R685"/>
<dbReference type="Proteomes" id="UP000230232">
    <property type="component" value="Unassembled WGS sequence"/>
</dbReference>
<gene>
    <name evidence="2" type="ORF">COV31_01720</name>
</gene>
<organism evidence="2 3">
    <name type="scientific">Candidatus Yanofskybacteria bacterium CG10_big_fil_rev_8_21_14_0_10_46_23</name>
    <dbReference type="NCBI Taxonomy" id="1975098"/>
    <lineage>
        <taxon>Bacteria</taxon>
        <taxon>Candidatus Yanofskyibacteriota</taxon>
    </lineage>
</organism>
<proteinExistence type="predicted"/>
<keyword evidence="1" id="KW-0812">Transmembrane</keyword>
<comment type="caution">
    <text evidence="2">The sequence shown here is derived from an EMBL/GenBank/DDBJ whole genome shotgun (WGS) entry which is preliminary data.</text>
</comment>
<evidence type="ECO:0000313" key="2">
    <source>
        <dbReference type="EMBL" id="PIR41325.1"/>
    </source>
</evidence>
<keyword evidence="1" id="KW-1133">Transmembrane helix</keyword>
<feature type="transmembrane region" description="Helical" evidence="1">
    <location>
        <begin position="40"/>
        <end position="63"/>
    </location>
</feature>
<evidence type="ECO:0000256" key="1">
    <source>
        <dbReference type="SAM" id="Phobius"/>
    </source>
</evidence>
<accession>A0A2H0R685</accession>
<dbReference type="EMBL" id="PCXO01000007">
    <property type="protein sequence ID" value="PIR41325.1"/>
    <property type="molecule type" value="Genomic_DNA"/>
</dbReference>
<name>A0A2H0R685_9BACT</name>
<sequence>MNIRHLVPILVLFLMFLIPKSALAFGVGCDGIECLSLYVYVFSAAFGLQAIVIGLIFVGIFNLVKGNKKLGIILLLSALAILAIVQIVRIVPYYKHLNANQVEAEQIEFNTFMPSESFGDNKLTSASLKSNEIGEKYIKFYYGEYSFAATLYESSPNTSYYSPPHHCRSNPERDGTYNRKLAFPCELLLITPGGVPLYIDKYSSRGEVGEESPFLNIYTEIDDTLLVIEGAGHIRPTNEEISDFIDSLEPTKPTEIFYKPPAGLGFFEPSSLLFD</sequence>